<comment type="caution">
    <text evidence="2">The sequence shown here is derived from an EMBL/GenBank/DDBJ whole genome shotgun (WGS) entry which is preliminary data.</text>
</comment>
<feature type="compositionally biased region" description="Gly residues" evidence="1">
    <location>
        <begin position="104"/>
        <end position="113"/>
    </location>
</feature>
<sequence length="113" mass="12431">MALEELLDPRARRPRDPQGYQEGSGRWALRLGARSSEIGARRSELVARSSELGDRSSELGDRSSESLRLMDGCSSVNRRRMVLPGPRSKGQDLRAPKASSLVLTGGGQMSHRR</sequence>
<feature type="compositionally biased region" description="Basic and acidic residues" evidence="1">
    <location>
        <begin position="7"/>
        <end position="16"/>
    </location>
</feature>
<accession>A0A4Z2FGW4</accession>
<dbReference type="Proteomes" id="UP000314294">
    <property type="component" value="Unassembled WGS sequence"/>
</dbReference>
<proteinExistence type="predicted"/>
<feature type="region of interest" description="Disordered" evidence="1">
    <location>
        <begin position="43"/>
        <end position="113"/>
    </location>
</feature>
<dbReference type="EMBL" id="SRLO01001191">
    <property type="protein sequence ID" value="TNN40428.1"/>
    <property type="molecule type" value="Genomic_DNA"/>
</dbReference>
<evidence type="ECO:0000313" key="2">
    <source>
        <dbReference type="EMBL" id="TNN40428.1"/>
    </source>
</evidence>
<gene>
    <name evidence="2" type="ORF">EYF80_049415</name>
</gene>
<reference evidence="2 3" key="1">
    <citation type="submission" date="2019-03" db="EMBL/GenBank/DDBJ databases">
        <title>First draft genome of Liparis tanakae, snailfish: a comprehensive survey of snailfish specific genes.</title>
        <authorList>
            <person name="Kim W."/>
            <person name="Song I."/>
            <person name="Jeong J.-H."/>
            <person name="Kim D."/>
            <person name="Kim S."/>
            <person name="Ryu S."/>
            <person name="Song J.Y."/>
            <person name="Lee S.K."/>
        </authorList>
    </citation>
    <scope>NUCLEOTIDE SEQUENCE [LARGE SCALE GENOMIC DNA]</scope>
    <source>
        <tissue evidence="2">Muscle</tissue>
    </source>
</reference>
<keyword evidence="3" id="KW-1185">Reference proteome</keyword>
<feature type="compositionally biased region" description="Basic and acidic residues" evidence="1">
    <location>
        <begin position="43"/>
        <end position="65"/>
    </location>
</feature>
<dbReference type="AlphaFoldDB" id="A0A4Z2FGW4"/>
<feature type="region of interest" description="Disordered" evidence="1">
    <location>
        <begin position="1"/>
        <end position="27"/>
    </location>
</feature>
<protein>
    <submittedName>
        <fullName evidence="2">Uncharacterized protein</fullName>
    </submittedName>
</protein>
<organism evidence="2 3">
    <name type="scientific">Liparis tanakae</name>
    <name type="common">Tanaka's snailfish</name>
    <dbReference type="NCBI Taxonomy" id="230148"/>
    <lineage>
        <taxon>Eukaryota</taxon>
        <taxon>Metazoa</taxon>
        <taxon>Chordata</taxon>
        <taxon>Craniata</taxon>
        <taxon>Vertebrata</taxon>
        <taxon>Euteleostomi</taxon>
        <taxon>Actinopterygii</taxon>
        <taxon>Neopterygii</taxon>
        <taxon>Teleostei</taxon>
        <taxon>Neoteleostei</taxon>
        <taxon>Acanthomorphata</taxon>
        <taxon>Eupercaria</taxon>
        <taxon>Perciformes</taxon>
        <taxon>Cottioidei</taxon>
        <taxon>Cottales</taxon>
        <taxon>Liparidae</taxon>
        <taxon>Liparis</taxon>
    </lineage>
</organism>
<name>A0A4Z2FGW4_9TELE</name>
<evidence type="ECO:0000313" key="3">
    <source>
        <dbReference type="Proteomes" id="UP000314294"/>
    </source>
</evidence>
<evidence type="ECO:0000256" key="1">
    <source>
        <dbReference type="SAM" id="MobiDB-lite"/>
    </source>
</evidence>